<evidence type="ECO:0000259" key="3">
    <source>
        <dbReference type="PROSITE" id="PS50238"/>
    </source>
</evidence>
<protein>
    <recommendedName>
        <fullName evidence="3">Rho-GAP domain-containing protein</fullName>
    </recommendedName>
</protein>
<dbReference type="InterPro" id="IPR000198">
    <property type="entry name" value="RhoGAP_dom"/>
</dbReference>
<dbReference type="SUPFAM" id="SSF48350">
    <property type="entry name" value="GTPase activation domain, GAP"/>
    <property type="match status" value="1"/>
</dbReference>
<dbReference type="GO" id="GO:0005938">
    <property type="term" value="C:cell cortex"/>
    <property type="evidence" value="ECO:0007669"/>
    <property type="project" value="TreeGrafter"/>
</dbReference>
<feature type="compositionally biased region" description="Polar residues" evidence="2">
    <location>
        <begin position="79"/>
        <end position="88"/>
    </location>
</feature>
<feature type="compositionally biased region" description="Pro residues" evidence="2">
    <location>
        <begin position="567"/>
        <end position="576"/>
    </location>
</feature>
<feature type="compositionally biased region" description="Basic and acidic residues" evidence="2">
    <location>
        <begin position="619"/>
        <end position="631"/>
    </location>
</feature>
<feature type="domain" description="Rho-GAP" evidence="3">
    <location>
        <begin position="318"/>
        <end position="558"/>
    </location>
</feature>
<accession>A0A0C9WEP8</accession>
<feature type="compositionally biased region" description="Polar residues" evidence="2">
    <location>
        <begin position="32"/>
        <end position="45"/>
    </location>
</feature>
<feature type="compositionally biased region" description="Basic residues" evidence="2">
    <location>
        <begin position="657"/>
        <end position="666"/>
    </location>
</feature>
<proteinExistence type="predicted"/>
<evidence type="ECO:0000256" key="2">
    <source>
        <dbReference type="SAM" id="MobiDB-lite"/>
    </source>
</evidence>
<feature type="region of interest" description="Disordered" evidence="2">
    <location>
        <begin position="558"/>
        <end position="699"/>
    </location>
</feature>
<dbReference type="PANTHER" id="PTHR15228">
    <property type="entry name" value="SPERMATHECAL PHYSIOLOGY VARIANT"/>
    <property type="match status" value="1"/>
</dbReference>
<feature type="compositionally biased region" description="Pro residues" evidence="2">
    <location>
        <begin position="242"/>
        <end position="253"/>
    </location>
</feature>
<dbReference type="GO" id="GO:0005096">
    <property type="term" value="F:GTPase activator activity"/>
    <property type="evidence" value="ECO:0007669"/>
    <property type="project" value="UniProtKB-KW"/>
</dbReference>
<keyword evidence="5" id="KW-1185">Reference proteome</keyword>
<dbReference type="Gene3D" id="1.10.555.10">
    <property type="entry name" value="Rho GTPase activation protein"/>
    <property type="match status" value="1"/>
</dbReference>
<dbReference type="PANTHER" id="PTHR15228:SF25">
    <property type="entry name" value="F-BAR DOMAIN-CONTAINING PROTEIN"/>
    <property type="match status" value="1"/>
</dbReference>
<dbReference type="SMART" id="SM00324">
    <property type="entry name" value="RhoGAP"/>
    <property type="match status" value="1"/>
</dbReference>
<feature type="compositionally biased region" description="Polar residues" evidence="2">
    <location>
        <begin position="145"/>
        <end position="154"/>
    </location>
</feature>
<feature type="compositionally biased region" description="Basic and acidic residues" evidence="2">
    <location>
        <begin position="203"/>
        <end position="213"/>
    </location>
</feature>
<dbReference type="PROSITE" id="PS50238">
    <property type="entry name" value="RHOGAP"/>
    <property type="match status" value="1"/>
</dbReference>
<feature type="region of interest" description="Disordered" evidence="2">
    <location>
        <begin position="1"/>
        <end position="259"/>
    </location>
</feature>
<dbReference type="HOGENOM" id="CLU_363757_0_0_1"/>
<dbReference type="InterPro" id="IPR008936">
    <property type="entry name" value="Rho_GTPase_activation_prot"/>
</dbReference>
<keyword evidence="1" id="KW-0343">GTPase activation</keyword>
<name>A0A0C9WEP8_9AGAM</name>
<dbReference type="GO" id="GO:0007165">
    <property type="term" value="P:signal transduction"/>
    <property type="evidence" value="ECO:0007669"/>
    <property type="project" value="InterPro"/>
</dbReference>
<organism evidence="4 5">
    <name type="scientific">Hydnomerulius pinastri MD-312</name>
    <dbReference type="NCBI Taxonomy" id="994086"/>
    <lineage>
        <taxon>Eukaryota</taxon>
        <taxon>Fungi</taxon>
        <taxon>Dikarya</taxon>
        <taxon>Basidiomycota</taxon>
        <taxon>Agaricomycotina</taxon>
        <taxon>Agaricomycetes</taxon>
        <taxon>Agaricomycetidae</taxon>
        <taxon>Boletales</taxon>
        <taxon>Boletales incertae sedis</taxon>
        <taxon>Leucogyrophana</taxon>
    </lineage>
</organism>
<reference evidence="4 5" key="1">
    <citation type="submission" date="2014-04" db="EMBL/GenBank/DDBJ databases">
        <title>Evolutionary Origins and Diversification of the Mycorrhizal Mutualists.</title>
        <authorList>
            <consortium name="DOE Joint Genome Institute"/>
            <consortium name="Mycorrhizal Genomics Consortium"/>
            <person name="Kohler A."/>
            <person name="Kuo A."/>
            <person name="Nagy L.G."/>
            <person name="Floudas D."/>
            <person name="Copeland A."/>
            <person name="Barry K.W."/>
            <person name="Cichocki N."/>
            <person name="Veneault-Fourrey C."/>
            <person name="LaButti K."/>
            <person name="Lindquist E.A."/>
            <person name="Lipzen A."/>
            <person name="Lundell T."/>
            <person name="Morin E."/>
            <person name="Murat C."/>
            <person name="Riley R."/>
            <person name="Ohm R."/>
            <person name="Sun H."/>
            <person name="Tunlid A."/>
            <person name="Henrissat B."/>
            <person name="Grigoriev I.V."/>
            <person name="Hibbett D.S."/>
            <person name="Martin F."/>
        </authorList>
    </citation>
    <scope>NUCLEOTIDE SEQUENCE [LARGE SCALE GENOMIC DNA]</scope>
    <source>
        <strain evidence="4 5">MD-312</strain>
    </source>
</reference>
<feature type="region of interest" description="Disordered" evidence="2">
    <location>
        <begin position="434"/>
        <end position="472"/>
    </location>
</feature>
<gene>
    <name evidence="4" type="ORF">HYDPIDRAFT_168366</name>
</gene>
<sequence>MPLSPFTPRPSPSSSRQEDSGTAAHGNPRTPYASSSAHPHNSQSEAVRPPRSILRPPNPSQNHLQYDTAMQPYVPRPQLSHNSRTTAPSTSYQHHHTSSSPELRPRADSAWAPRARQFHDLAQTGYTSCPPNQPHMPRFARDSDSYPSKRNSLNPRILNQHGAGRGRFPSLPDVRMSRTPPADLDRDRLARACGQSAMLMSYSREDRSRREGDYPPAEGQWSRSRVRHQDSADAAMSGSSPTRPPEPTKPPTPRIKASQMYRRLDALARRYNHRAMDYLSFEDVVSMYKNDNSLREQLRRKRSDRMQEMDPGFHAIGAPLEDVLLYASTSIAIGDHQHDLPIVVVACVEELTKTGIYQNGLFRALPSRDRHLQLIDIFDKSADFGAQFSMRGQMMPDVCALLSTFISSLPGPLLDPHLYSALWQWSVKPSVKREDARREQQEWEEEERRAKGEPRRPSSTQPRDRDDLHLGTDDDLEGDQICIAQILLRLLPIGNLSLLIYLCGFFTQLPLCPENGIQFEDIARIFGQRLLGGSTKAVSQKMMVWLLTRWSQISDTLFGESCGMNPPSSPTQPPTSPAAAEDEESQRRPDQSEKRKVSGDSSSESPPNRMASSLSPDPTEDHDYSPRRSSSDGEDDDSGGSRRRKKRELNAEQSRSNGRRHSRKDKSGRQGTHGSRRTFTSERKSSSTDPQDPFSIDARDDLSNMPLLLSAPSTAAEASGLQPSDRLLVEAQVRISRLENELRRNDVVVVDAIQETLKANDEARLLSEKVGSLEKVLQDRETQARGTYAHDEDALKLQLRIVESERDKARRIMQEMRDLLDSRATHLAS</sequence>
<dbReference type="GO" id="GO:0060237">
    <property type="term" value="P:regulation of fungal-type cell wall organization"/>
    <property type="evidence" value="ECO:0007669"/>
    <property type="project" value="TreeGrafter"/>
</dbReference>
<feature type="compositionally biased region" description="Polar residues" evidence="2">
    <location>
        <begin position="599"/>
        <end position="616"/>
    </location>
</feature>
<evidence type="ECO:0000256" key="1">
    <source>
        <dbReference type="ARBA" id="ARBA00022468"/>
    </source>
</evidence>
<dbReference type="OrthoDB" id="79452at2759"/>
<dbReference type="AlphaFoldDB" id="A0A0C9WEP8"/>
<evidence type="ECO:0000313" key="4">
    <source>
        <dbReference type="EMBL" id="KIJ63537.1"/>
    </source>
</evidence>
<dbReference type="Pfam" id="PF00620">
    <property type="entry name" value="RhoGAP"/>
    <property type="match status" value="1"/>
</dbReference>
<feature type="compositionally biased region" description="Basic and acidic residues" evidence="2">
    <location>
        <begin position="585"/>
        <end position="598"/>
    </location>
</feature>
<feature type="compositionally biased region" description="Pro residues" evidence="2">
    <location>
        <begin position="1"/>
        <end position="11"/>
    </location>
</feature>
<dbReference type="EMBL" id="KN839850">
    <property type="protein sequence ID" value="KIJ63537.1"/>
    <property type="molecule type" value="Genomic_DNA"/>
</dbReference>
<dbReference type="Proteomes" id="UP000053820">
    <property type="component" value="Unassembled WGS sequence"/>
</dbReference>
<evidence type="ECO:0000313" key="5">
    <source>
        <dbReference type="Proteomes" id="UP000053820"/>
    </source>
</evidence>
<dbReference type="InterPro" id="IPR051025">
    <property type="entry name" value="RhoGAP"/>
</dbReference>